<evidence type="ECO:0000313" key="3">
    <source>
        <dbReference type="Proteomes" id="UP001642409"/>
    </source>
</evidence>
<proteinExistence type="predicted"/>
<sequence length="184" mass="21721">MKQAEEVELMLPTLLFESIEQLKQLIKLKTTLRCIQNKNSFTCVYYQRKQSFLQPFNISLDTTDLKTSKKQIVLRNDVKRRSTIKNACSRSCGVTSIKGITFKDNFKRYSSQFDYIVNSNLEIIELQQCFLNVKKQYYKIQFYNKHDTGDLACKFTNKLIKRGFTPQQEALITDYINKHDFKLI</sequence>
<reference evidence="1" key="1">
    <citation type="submission" date="2023-06" db="EMBL/GenBank/DDBJ databases">
        <authorList>
            <person name="Kurt Z."/>
        </authorList>
    </citation>
    <scope>NUCLEOTIDE SEQUENCE</scope>
</reference>
<dbReference type="EMBL" id="CAXDID020000364">
    <property type="protein sequence ID" value="CAL6082365.1"/>
    <property type="molecule type" value="Genomic_DNA"/>
</dbReference>
<dbReference type="Proteomes" id="UP001642409">
    <property type="component" value="Unassembled WGS sequence"/>
</dbReference>
<reference evidence="2 3" key="2">
    <citation type="submission" date="2024-07" db="EMBL/GenBank/DDBJ databases">
        <authorList>
            <person name="Akdeniz Z."/>
        </authorList>
    </citation>
    <scope>NUCLEOTIDE SEQUENCE [LARGE SCALE GENOMIC DNA]</scope>
</reference>
<evidence type="ECO:0000313" key="1">
    <source>
        <dbReference type="EMBL" id="CAI9955032.1"/>
    </source>
</evidence>
<name>A0AA86UKQ6_9EUKA</name>
<evidence type="ECO:0000313" key="2">
    <source>
        <dbReference type="EMBL" id="CAL6082365.1"/>
    </source>
</evidence>
<organism evidence="1">
    <name type="scientific">Hexamita inflata</name>
    <dbReference type="NCBI Taxonomy" id="28002"/>
    <lineage>
        <taxon>Eukaryota</taxon>
        <taxon>Metamonada</taxon>
        <taxon>Diplomonadida</taxon>
        <taxon>Hexamitidae</taxon>
        <taxon>Hexamitinae</taxon>
        <taxon>Hexamita</taxon>
    </lineage>
</organism>
<gene>
    <name evidence="1" type="ORF">HINF_LOCUS42677</name>
    <name evidence="2" type="ORF">HINF_LOCUS61157</name>
</gene>
<keyword evidence="3" id="KW-1185">Reference proteome</keyword>
<dbReference type="EMBL" id="CATOUU010000855">
    <property type="protein sequence ID" value="CAI9955032.1"/>
    <property type="molecule type" value="Genomic_DNA"/>
</dbReference>
<protein>
    <submittedName>
        <fullName evidence="2">Hypothetical_protein</fullName>
    </submittedName>
</protein>
<comment type="caution">
    <text evidence="1">The sequence shown here is derived from an EMBL/GenBank/DDBJ whole genome shotgun (WGS) entry which is preliminary data.</text>
</comment>
<accession>A0AA86UKQ6</accession>
<dbReference type="AlphaFoldDB" id="A0AA86UKQ6"/>